<dbReference type="AlphaFoldDB" id="L7F8V9"/>
<organism evidence="1 2">
    <name type="scientific">Streptomyces turgidiscabies (strain Car8)</name>
    <dbReference type="NCBI Taxonomy" id="698760"/>
    <lineage>
        <taxon>Bacteria</taxon>
        <taxon>Bacillati</taxon>
        <taxon>Actinomycetota</taxon>
        <taxon>Actinomycetes</taxon>
        <taxon>Kitasatosporales</taxon>
        <taxon>Streptomycetaceae</taxon>
        <taxon>Streptomyces</taxon>
    </lineage>
</organism>
<reference evidence="1 2" key="1">
    <citation type="journal article" date="2011" name="Plasmid">
        <title>Streptomyces turgidiscabies Car8 contains a modular pathogenicity island that shares virulence genes with other actinobacterial plant pathogens.</title>
        <authorList>
            <person name="Huguet-Tapia J.C."/>
            <person name="Badger J.H."/>
            <person name="Loria R."/>
            <person name="Pettis G.S."/>
        </authorList>
    </citation>
    <scope>NUCLEOTIDE SEQUENCE [LARGE SCALE GENOMIC DNA]</scope>
    <source>
        <strain evidence="1 2">Car8</strain>
    </source>
</reference>
<sequence length="159" mass="17399">MPVYETQAELDAAEAAYRRADAIEEACKATGRPCEHTGNHHVEAAHRRGLHLRAANGMFHSGIRAVTLFGCRWCGHVKDGHCGGFHTGHGLHTWEQPTDAQLRARKIVAGLDPDVDIPLLADPQPYESECRCDRGDEDAEPCDADDCVIAELLELGTPH</sequence>
<name>L7F8V9_STRT8</name>
<dbReference type="EMBL" id="AEJB01000272">
    <property type="protein sequence ID" value="ELP67647.1"/>
    <property type="molecule type" value="Genomic_DNA"/>
</dbReference>
<accession>L7F8V9</accession>
<proteinExistence type="predicted"/>
<evidence type="ECO:0000313" key="1">
    <source>
        <dbReference type="EMBL" id="ELP67647.1"/>
    </source>
</evidence>
<dbReference type="RefSeq" id="WP_006377173.1">
    <property type="nucleotide sequence ID" value="NZ_AEJB01000272.1"/>
</dbReference>
<keyword evidence="2" id="KW-1185">Reference proteome</keyword>
<evidence type="ECO:0000313" key="2">
    <source>
        <dbReference type="Proteomes" id="UP000010931"/>
    </source>
</evidence>
<dbReference type="Proteomes" id="UP000010931">
    <property type="component" value="Unassembled WGS sequence"/>
</dbReference>
<protein>
    <submittedName>
        <fullName evidence="1">Uncharacterized protein</fullName>
    </submittedName>
</protein>
<dbReference type="PATRIC" id="fig|698760.3.peg.3585"/>
<comment type="caution">
    <text evidence="1">The sequence shown here is derived from an EMBL/GenBank/DDBJ whole genome shotgun (WGS) entry which is preliminary data.</text>
</comment>
<gene>
    <name evidence="1" type="ORF">STRTUCAR8_08574</name>
</gene>